<dbReference type="EMBL" id="LGRX02022438">
    <property type="protein sequence ID" value="KAK3255617.1"/>
    <property type="molecule type" value="Genomic_DNA"/>
</dbReference>
<keyword evidence="1" id="KW-0472">Membrane</keyword>
<keyword evidence="1" id="KW-0812">Transmembrane</keyword>
<evidence type="ECO:0000313" key="3">
    <source>
        <dbReference type="Proteomes" id="UP001190700"/>
    </source>
</evidence>
<dbReference type="Proteomes" id="UP001190700">
    <property type="component" value="Unassembled WGS sequence"/>
</dbReference>
<keyword evidence="3" id="KW-1185">Reference proteome</keyword>
<feature type="transmembrane region" description="Helical" evidence="1">
    <location>
        <begin position="64"/>
        <end position="83"/>
    </location>
</feature>
<name>A0AAE0KP71_9CHLO</name>
<gene>
    <name evidence="2" type="ORF">CYMTET_35210</name>
</gene>
<evidence type="ECO:0000256" key="1">
    <source>
        <dbReference type="SAM" id="Phobius"/>
    </source>
</evidence>
<sequence length="92" mass="9203">MGAPLWLDILAKAGIVSVLSLIEALTLGKADAVVLGVKTLMAAGSIASSTKLLSRPDGGSDKHAAIFLTASALAVGVSVATAIENSNRRKGC</sequence>
<evidence type="ECO:0000313" key="2">
    <source>
        <dbReference type="EMBL" id="KAK3255617.1"/>
    </source>
</evidence>
<reference evidence="2 3" key="1">
    <citation type="journal article" date="2015" name="Genome Biol. Evol.">
        <title>Comparative Genomics of a Bacterivorous Green Alga Reveals Evolutionary Causalities and Consequences of Phago-Mixotrophic Mode of Nutrition.</title>
        <authorList>
            <person name="Burns J.A."/>
            <person name="Paasch A."/>
            <person name="Narechania A."/>
            <person name="Kim E."/>
        </authorList>
    </citation>
    <scope>NUCLEOTIDE SEQUENCE [LARGE SCALE GENOMIC DNA]</scope>
    <source>
        <strain evidence="2 3">PLY_AMNH</strain>
    </source>
</reference>
<comment type="caution">
    <text evidence="2">The sequence shown here is derived from an EMBL/GenBank/DDBJ whole genome shotgun (WGS) entry which is preliminary data.</text>
</comment>
<proteinExistence type="predicted"/>
<protein>
    <submittedName>
        <fullName evidence="2">Uncharacterized protein</fullName>
    </submittedName>
</protein>
<dbReference type="AlphaFoldDB" id="A0AAE0KP71"/>
<organism evidence="2 3">
    <name type="scientific">Cymbomonas tetramitiformis</name>
    <dbReference type="NCBI Taxonomy" id="36881"/>
    <lineage>
        <taxon>Eukaryota</taxon>
        <taxon>Viridiplantae</taxon>
        <taxon>Chlorophyta</taxon>
        <taxon>Pyramimonadophyceae</taxon>
        <taxon>Pyramimonadales</taxon>
        <taxon>Pyramimonadaceae</taxon>
        <taxon>Cymbomonas</taxon>
    </lineage>
</organism>
<keyword evidence="1" id="KW-1133">Transmembrane helix</keyword>
<accession>A0AAE0KP71</accession>